<dbReference type="VEuPathDB" id="FungiDB:SI65_00382"/>
<proteinExistence type="predicted"/>
<organism evidence="2 3">
    <name type="scientific">Aspergillus cristatus</name>
    <name type="common">Chinese Fuzhuan brick tea-fermentation fungus</name>
    <name type="synonym">Eurotium cristatum</name>
    <dbReference type="NCBI Taxonomy" id="573508"/>
    <lineage>
        <taxon>Eukaryota</taxon>
        <taxon>Fungi</taxon>
        <taxon>Dikarya</taxon>
        <taxon>Ascomycota</taxon>
        <taxon>Pezizomycotina</taxon>
        <taxon>Eurotiomycetes</taxon>
        <taxon>Eurotiomycetidae</taxon>
        <taxon>Eurotiales</taxon>
        <taxon>Aspergillaceae</taxon>
        <taxon>Aspergillus</taxon>
        <taxon>Aspergillus subgen. Aspergillus</taxon>
    </lineage>
</organism>
<dbReference type="EMBL" id="JXNT01000001">
    <property type="protein sequence ID" value="ODM22793.1"/>
    <property type="molecule type" value="Genomic_DNA"/>
</dbReference>
<protein>
    <submittedName>
        <fullName evidence="2">Uncharacterized protein</fullName>
    </submittedName>
</protein>
<gene>
    <name evidence="2" type="ORF">SI65_00382</name>
</gene>
<keyword evidence="3" id="KW-1185">Reference proteome</keyword>
<accession>A0A1E3BP97</accession>
<sequence length="358" mass="40070">MGEPTTLSRKSWESLSSALSNLEVSLSQDSSYASDEISVVSSNPTTVDTSSQDPSSESKLRPYLKSILKKPETELEEEDAQSESGYGTDAFDYEYETMSEGEGEEEELYEVSICWDTDDAVSEIASEDEDGMFDDSFIAFESMVRFDPNVQYIEAPELEEDEGPDTGLTCHELMEMARSSGSLRTFDGEKPVEIELTEEHWRNAFDPEEYPGDMVDVDRQLFVAYVNGIKGLADSQYKGRLRALVDDIRLGQAETPYLETNCSDGVYLDHALNHVIGVFRNLLVPDEFEELVALSSQKMSLTPQTKALESHNASLMDRIQRLLVERLAQGNVDVEADELSFFAGGVTYALENWKADQH</sequence>
<reference evidence="2 3" key="1">
    <citation type="journal article" date="2016" name="BMC Genomics">
        <title>Comparative genomic and transcriptomic analyses of the Fuzhuan brick tea-fermentation fungus Aspergillus cristatus.</title>
        <authorList>
            <person name="Ge Y."/>
            <person name="Wang Y."/>
            <person name="Liu Y."/>
            <person name="Tan Y."/>
            <person name="Ren X."/>
            <person name="Zhang X."/>
            <person name="Hyde K.D."/>
            <person name="Liu Y."/>
            <person name="Liu Z."/>
        </authorList>
    </citation>
    <scope>NUCLEOTIDE SEQUENCE [LARGE SCALE GENOMIC DNA]</scope>
    <source>
        <strain evidence="2 3">GZAAS20.1005</strain>
    </source>
</reference>
<dbReference type="OrthoDB" id="4199007at2759"/>
<evidence type="ECO:0000313" key="3">
    <source>
        <dbReference type="Proteomes" id="UP000094569"/>
    </source>
</evidence>
<comment type="caution">
    <text evidence="2">The sequence shown here is derived from an EMBL/GenBank/DDBJ whole genome shotgun (WGS) entry which is preliminary data.</text>
</comment>
<feature type="region of interest" description="Disordered" evidence="1">
    <location>
        <begin position="26"/>
        <end position="87"/>
    </location>
</feature>
<evidence type="ECO:0000256" key="1">
    <source>
        <dbReference type="SAM" id="MobiDB-lite"/>
    </source>
</evidence>
<evidence type="ECO:0000313" key="2">
    <source>
        <dbReference type="EMBL" id="ODM22793.1"/>
    </source>
</evidence>
<dbReference type="Proteomes" id="UP000094569">
    <property type="component" value="Unassembled WGS sequence"/>
</dbReference>
<name>A0A1E3BP97_ASPCR</name>
<feature type="compositionally biased region" description="Polar residues" evidence="1">
    <location>
        <begin position="26"/>
        <end position="57"/>
    </location>
</feature>
<dbReference type="AlphaFoldDB" id="A0A1E3BP97"/>